<dbReference type="PANTHER" id="PTHR43095">
    <property type="entry name" value="SUGAR KINASE"/>
    <property type="match status" value="1"/>
</dbReference>
<feature type="binding site" evidence="8">
    <location>
        <begin position="79"/>
        <end position="80"/>
    </location>
    <ligand>
        <name>substrate</name>
    </ligand>
</feature>
<dbReference type="RefSeq" id="WP_166653481.1">
    <property type="nucleotide sequence ID" value="NZ_BSPM01000003.1"/>
</dbReference>
<dbReference type="Pfam" id="PF00370">
    <property type="entry name" value="FGGY_N"/>
    <property type="match status" value="1"/>
</dbReference>
<feature type="site" description="Important for activity" evidence="8">
    <location>
        <position position="6"/>
    </location>
</feature>
<evidence type="ECO:0000313" key="14">
    <source>
        <dbReference type="Proteomes" id="UP000294547"/>
    </source>
</evidence>
<evidence type="ECO:0000256" key="2">
    <source>
        <dbReference type="ARBA" id="ARBA00022629"/>
    </source>
</evidence>
<evidence type="ECO:0000256" key="3">
    <source>
        <dbReference type="ARBA" id="ARBA00022679"/>
    </source>
</evidence>
<dbReference type="InterPro" id="IPR050406">
    <property type="entry name" value="FGGY_Carb_Kinase"/>
</dbReference>
<evidence type="ECO:0000256" key="10">
    <source>
        <dbReference type="RuleBase" id="RU364073"/>
    </source>
</evidence>
<keyword evidence="4 8" id="KW-0547">Nucleotide-binding</keyword>
<dbReference type="Gene3D" id="3.30.420.40">
    <property type="match status" value="2"/>
</dbReference>
<dbReference type="EC" id="2.7.1.17" evidence="8 10"/>
<dbReference type="InterPro" id="IPR000577">
    <property type="entry name" value="Carb_kinase_FGGY"/>
</dbReference>
<dbReference type="NCBIfam" id="TIGR01312">
    <property type="entry name" value="XylB"/>
    <property type="match status" value="1"/>
</dbReference>
<dbReference type="InterPro" id="IPR018484">
    <property type="entry name" value="FGGY_N"/>
</dbReference>
<dbReference type="Pfam" id="PF02782">
    <property type="entry name" value="FGGY_C"/>
    <property type="match status" value="1"/>
</dbReference>
<keyword evidence="14" id="KW-1185">Reference proteome</keyword>
<organism evidence="13 14">
    <name type="scientific">Oharaeibacter diazotrophicus</name>
    <dbReference type="NCBI Taxonomy" id="1920512"/>
    <lineage>
        <taxon>Bacteria</taxon>
        <taxon>Pseudomonadati</taxon>
        <taxon>Pseudomonadota</taxon>
        <taxon>Alphaproteobacteria</taxon>
        <taxon>Hyphomicrobiales</taxon>
        <taxon>Pleomorphomonadaceae</taxon>
        <taxon>Oharaeibacter</taxon>
    </lineage>
</organism>
<comment type="similarity">
    <text evidence="1 8 9">Belongs to the FGGY kinase family.</text>
</comment>
<protein>
    <recommendedName>
        <fullName evidence="8 10">Xylulose kinase</fullName>
        <shortName evidence="8 10">Xylulokinase</shortName>
        <ecNumber evidence="8 10">2.7.1.17</ecNumber>
    </recommendedName>
</protein>
<dbReference type="PROSITE" id="PS00933">
    <property type="entry name" value="FGGY_KINASES_1"/>
    <property type="match status" value="1"/>
</dbReference>
<dbReference type="HAMAP" id="MF_02220">
    <property type="entry name" value="XylB"/>
    <property type="match status" value="1"/>
</dbReference>
<evidence type="ECO:0000256" key="1">
    <source>
        <dbReference type="ARBA" id="ARBA00009156"/>
    </source>
</evidence>
<keyword evidence="3 8" id="KW-0808">Transferase</keyword>
<feature type="active site" description="Proton acceptor" evidence="8">
    <location>
        <position position="236"/>
    </location>
</feature>
<keyword evidence="6 8" id="KW-0067">ATP-binding</keyword>
<dbReference type="InterPro" id="IPR006000">
    <property type="entry name" value="Xylulokinase"/>
</dbReference>
<evidence type="ECO:0000256" key="6">
    <source>
        <dbReference type="ARBA" id="ARBA00022840"/>
    </source>
</evidence>
<comment type="caution">
    <text evidence="13">The sequence shown here is derived from an EMBL/GenBank/DDBJ whole genome shotgun (WGS) entry which is preliminary data.</text>
</comment>
<evidence type="ECO:0000256" key="9">
    <source>
        <dbReference type="RuleBase" id="RU003733"/>
    </source>
</evidence>
<sequence>MHVGIDLGTTATKAVLVDDAGIVVARAGAAHDTLRPGDGLAEQDPDGWILSVRAALAGLREAAPAAFAAARGIGFSGQMHSLVALDAADRPVRPALLWNDGRGTAACAALTAAVPDVAAITGVAAMPSFTAAKLVWLRDEEPDAFARTAHVLSPKDFVRLWATGERATDMSDAAGTQLFDQRARDWSPAMLAAVGLDPARLPPLLEGIAPAGTLRATVAAETGLPPGLPVAAGGGDTPAVAIGLGCTAPGSGFLSLGTGGVLLTTRDRYDGRGHPTVHDFAHALPGRWYHMAGLSNGASALAWAARLVGAADVGELLARVAARHAGPSRVMFLPYLAGDRTPHADVHLRGALFGLGEATDAVDVAQAVIEGIAFSVREADDLMAAAGGRCERPAFVGGGARSALWGRILATLLGRPLVRLSDGDHAGALGAARLAAIAGDADAIPTVARPPAAVDELEPIAAMAAAYEDRFALFKTQFAAVATYAAGTVPG</sequence>
<dbReference type="PROSITE" id="PS00445">
    <property type="entry name" value="FGGY_KINASES_2"/>
    <property type="match status" value="1"/>
</dbReference>
<name>A0A4R6R6F5_9HYPH</name>
<dbReference type="GO" id="GO:0005998">
    <property type="term" value="P:xylulose catabolic process"/>
    <property type="evidence" value="ECO:0007669"/>
    <property type="project" value="UniProtKB-UniRule"/>
</dbReference>
<comment type="function">
    <text evidence="8">Catalyzes the phosphorylation of D-xylulose to D-xylulose 5-phosphate.</text>
</comment>
<accession>A0A4R6R6F5</accession>
<gene>
    <name evidence="8 10" type="primary">xylB</name>
    <name evidence="13" type="ORF">EDD54_4469</name>
</gene>
<dbReference type="GO" id="GO:0042732">
    <property type="term" value="P:D-xylose metabolic process"/>
    <property type="evidence" value="ECO:0007669"/>
    <property type="project" value="UniProtKB-KW"/>
</dbReference>
<reference evidence="13 14" key="1">
    <citation type="submission" date="2019-03" db="EMBL/GenBank/DDBJ databases">
        <title>Genomic Encyclopedia of Type Strains, Phase IV (KMG-IV): sequencing the most valuable type-strain genomes for metagenomic binning, comparative biology and taxonomic classification.</title>
        <authorList>
            <person name="Goeker M."/>
        </authorList>
    </citation>
    <scope>NUCLEOTIDE SEQUENCE [LARGE SCALE GENOMIC DNA]</scope>
    <source>
        <strain evidence="13 14">DSM 102969</strain>
    </source>
</reference>
<evidence type="ECO:0000259" key="12">
    <source>
        <dbReference type="Pfam" id="PF02782"/>
    </source>
</evidence>
<dbReference type="Proteomes" id="UP000294547">
    <property type="component" value="Unassembled WGS sequence"/>
</dbReference>
<proteinExistence type="inferred from homology"/>
<evidence type="ECO:0000256" key="8">
    <source>
        <dbReference type="HAMAP-Rule" id="MF_02220"/>
    </source>
</evidence>
<evidence type="ECO:0000256" key="4">
    <source>
        <dbReference type="ARBA" id="ARBA00022741"/>
    </source>
</evidence>
<dbReference type="InterPro" id="IPR018483">
    <property type="entry name" value="Carb_kinase_FGGY_CS"/>
</dbReference>
<dbReference type="GO" id="GO:0005524">
    <property type="term" value="F:ATP binding"/>
    <property type="evidence" value="ECO:0007669"/>
    <property type="project" value="UniProtKB-UniRule"/>
</dbReference>
<feature type="domain" description="Carbohydrate kinase FGGY N-terminal" evidence="11">
    <location>
        <begin position="1"/>
        <end position="243"/>
    </location>
</feature>
<evidence type="ECO:0000313" key="13">
    <source>
        <dbReference type="EMBL" id="TDP81136.1"/>
    </source>
</evidence>
<dbReference type="InterPro" id="IPR043129">
    <property type="entry name" value="ATPase_NBD"/>
</dbReference>
<dbReference type="AlphaFoldDB" id="A0A4R6R6F5"/>
<dbReference type="InterPro" id="IPR018485">
    <property type="entry name" value="FGGY_C"/>
</dbReference>
<keyword evidence="5 8" id="KW-0418">Kinase</keyword>
<evidence type="ECO:0000259" key="11">
    <source>
        <dbReference type="Pfam" id="PF00370"/>
    </source>
</evidence>
<keyword evidence="2 8" id="KW-0859">Xylose metabolism</keyword>
<dbReference type="EMBL" id="SNXY01000013">
    <property type="protein sequence ID" value="TDP81136.1"/>
    <property type="molecule type" value="Genomic_DNA"/>
</dbReference>
<evidence type="ECO:0000256" key="5">
    <source>
        <dbReference type="ARBA" id="ARBA00022777"/>
    </source>
</evidence>
<dbReference type="PIRSF" id="PIRSF000538">
    <property type="entry name" value="GlpK"/>
    <property type="match status" value="1"/>
</dbReference>
<keyword evidence="7 8" id="KW-0119">Carbohydrate metabolism</keyword>
<evidence type="ECO:0000256" key="7">
    <source>
        <dbReference type="ARBA" id="ARBA00023277"/>
    </source>
</evidence>
<feature type="domain" description="Carbohydrate kinase FGGY C-terminal" evidence="12">
    <location>
        <begin position="254"/>
        <end position="438"/>
    </location>
</feature>
<comment type="catalytic activity">
    <reaction evidence="8 10">
        <text>D-xylulose + ATP = D-xylulose 5-phosphate + ADP + H(+)</text>
        <dbReference type="Rhea" id="RHEA:10964"/>
        <dbReference type="ChEBI" id="CHEBI:15378"/>
        <dbReference type="ChEBI" id="CHEBI:17140"/>
        <dbReference type="ChEBI" id="CHEBI:30616"/>
        <dbReference type="ChEBI" id="CHEBI:57737"/>
        <dbReference type="ChEBI" id="CHEBI:456216"/>
        <dbReference type="EC" id="2.7.1.17"/>
    </reaction>
</comment>
<dbReference type="GO" id="GO:0004856">
    <property type="term" value="F:D-xylulokinase activity"/>
    <property type="evidence" value="ECO:0007669"/>
    <property type="project" value="UniProtKB-UniRule"/>
</dbReference>
<dbReference type="CDD" id="cd07808">
    <property type="entry name" value="ASKHA_NBD_FGGY_EcXK-like"/>
    <property type="match status" value="1"/>
</dbReference>
<dbReference type="PANTHER" id="PTHR43095:SF6">
    <property type="entry name" value="XYLULOSE KINASE"/>
    <property type="match status" value="1"/>
</dbReference>
<dbReference type="SUPFAM" id="SSF53067">
    <property type="entry name" value="Actin-like ATPase domain"/>
    <property type="match status" value="2"/>
</dbReference>